<evidence type="ECO:0000313" key="1">
    <source>
        <dbReference type="EMBL" id="ELS31249.1"/>
    </source>
</evidence>
<organism evidence="1 2">
    <name type="scientific">Pseudanabaena biceps PCC 7429</name>
    <dbReference type="NCBI Taxonomy" id="927668"/>
    <lineage>
        <taxon>Bacteria</taxon>
        <taxon>Bacillati</taxon>
        <taxon>Cyanobacteriota</taxon>
        <taxon>Cyanophyceae</taxon>
        <taxon>Pseudanabaenales</taxon>
        <taxon>Pseudanabaenaceae</taxon>
        <taxon>Pseudanabaena</taxon>
    </lineage>
</organism>
<dbReference type="Proteomes" id="UP000011201">
    <property type="component" value="Unassembled WGS sequence"/>
</dbReference>
<protein>
    <submittedName>
        <fullName evidence="1">Uncharacterized protein</fullName>
    </submittedName>
</protein>
<evidence type="ECO:0000313" key="2">
    <source>
        <dbReference type="Proteomes" id="UP000011201"/>
    </source>
</evidence>
<comment type="caution">
    <text evidence="1">The sequence shown here is derived from an EMBL/GenBank/DDBJ whole genome shotgun (WGS) entry which is preliminary data.</text>
</comment>
<reference evidence="1 2" key="1">
    <citation type="journal article" date="2013" name="Proc. Natl. Acad. Sci. U.S.A.">
        <title>Improving the coverage of the cyanobacterial phylum using diversity-driven genome sequencing.</title>
        <authorList>
            <person name="Shih P.M."/>
            <person name="Wu D."/>
            <person name="Latifi A."/>
            <person name="Axen S.D."/>
            <person name="Fewer D.P."/>
            <person name="Talla E."/>
            <person name="Calteau A."/>
            <person name="Cai F."/>
            <person name="Tandeau de Marsac N."/>
            <person name="Rippka R."/>
            <person name="Herdman M."/>
            <person name="Sivonen K."/>
            <person name="Coursin T."/>
            <person name="Laurent T."/>
            <person name="Goodwin L."/>
            <person name="Nolan M."/>
            <person name="Davenport K.W."/>
            <person name="Han C.S."/>
            <person name="Rubin E.M."/>
            <person name="Eisen J.A."/>
            <person name="Woyke T."/>
            <person name="Gugger M."/>
            <person name="Kerfeld C.A."/>
        </authorList>
    </citation>
    <scope>NUCLEOTIDE SEQUENCE [LARGE SCALE GENOMIC DNA]</scope>
    <source>
        <strain evidence="1 2">PCC 7429</strain>
    </source>
</reference>
<proteinExistence type="predicted"/>
<keyword evidence="2" id="KW-1185">Reference proteome</keyword>
<dbReference type="AlphaFoldDB" id="L8MWT1"/>
<sequence length="32" mass="3768">MNRPYFLGLVKNCDRNNHDLAYDGKVVKNFLI</sequence>
<name>L8MWT1_9CYAN</name>
<accession>L8MWT1</accession>
<dbReference type="EMBL" id="ALWB01000191">
    <property type="protein sequence ID" value="ELS31249.1"/>
    <property type="molecule type" value="Genomic_DNA"/>
</dbReference>
<gene>
    <name evidence="1" type="ORF">Pse7429DRAFT_3547</name>
</gene>